<comment type="similarity">
    <text evidence="2 8">Belongs to the prokaryotic riboflavin transporter (P-RFT) (TC 2.A.87) family.</text>
</comment>
<dbReference type="RefSeq" id="WP_087058498.1">
    <property type="nucleotide sequence ID" value="NZ_FUKW01000092.1"/>
</dbReference>
<comment type="function">
    <text evidence="8">Probably a riboflavin-binding protein that interacts with the energy-coupling factor (ECF) ABC-transporter complex.</text>
</comment>
<dbReference type="InterPro" id="IPR024529">
    <property type="entry name" value="ECF_trnsprt_substrate-spec"/>
</dbReference>
<dbReference type="PANTHER" id="PTHR38438">
    <property type="entry name" value="RIBOFLAVIN TRANSPORTER RIBU"/>
    <property type="match status" value="1"/>
</dbReference>
<dbReference type="Pfam" id="PF12822">
    <property type="entry name" value="ECF_trnsprt"/>
    <property type="match status" value="1"/>
</dbReference>
<name>A0A1R4JRD4_9LACT</name>
<comment type="subcellular location">
    <subcellularLocation>
        <location evidence="1">Cell membrane</location>
        <topology evidence="1">Multi-pass membrane protein</topology>
    </subcellularLocation>
</comment>
<dbReference type="Proteomes" id="UP000195611">
    <property type="component" value="Unassembled WGS sequence"/>
</dbReference>
<keyword evidence="6 9" id="KW-1133">Transmembrane helix</keyword>
<accession>A0A1R4JRD4</accession>
<dbReference type="PANTHER" id="PTHR38438:SF1">
    <property type="entry name" value="RIBOFLAVIN TRANSPORTER RIBU"/>
    <property type="match status" value="1"/>
</dbReference>
<sequence>MSSIKTHKTVGIAILASLAWIISMFAFPILPASSFLKIDFSDLPILFGMYVYGPVGGIVIAFIRSLLSFVQKGGEAGLPIGDTAQFIASLSFTLPIYLIITRYGLKLKKKVVASILGTITLTIVMSLLNWVFLVPAYMAVMGFEVGPLSDYLLLAIIPFNLIKGTIVSVIFFAAFQKLYPWLTKSRKKLYKNQSRTAVLNNDKII</sequence>
<dbReference type="InterPro" id="IPR025720">
    <property type="entry name" value="RibU"/>
</dbReference>
<organism evidence="10 11">
    <name type="scientific">Marinilactibacillus psychrotolerans 42ea</name>
    <dbReference type="NCBI Taxonomy" id="1255609"/>
    <lineage>
        <taxon>Bacteria</taxon>
        <taxon>Bacillati</taxon>
        <taxon>Bacillota</taxon>
        <taxon>Bacilli</taxon>
        <taxon>Lactobacillales</taxon>
        <taxon>Carnobacteriaceae</taxon>
        <taxon>Marinilactibacillus</taxon>
    </lineage>
</organism>
<evidence type="ECO:0000256" key="5">
    <source>
        <dbReference type="ARBA" id="ARBA00022692"/>
    </source>
</evidence>
<evidence type="ECO:0000256" key="1">
    <source>
        <dbReference type="ARBA" id="ARBA00004651"/>
    </source>
</evidence>
<keyword evidence="3 8" id="KW-0813">Transport</keyword>
<proteinExistence type="inferred from homology"/>
<gene>
    <name evidence="10" type="ORF">FM115_06490</name>
</gene>
<feature type="transmembrane region" description="Helical" evidence="9">
    <location>
        <begin position="112"/>
        <end position="132"/>
    </location>
</feature>
<feature type="transmembrane region" description="Helical" evidence="9">
    <location>
        <begin position="12"/>
        <end position="31"/>
    </location>
</feature>
<dbReference type="AlphaFoldDB" id="A0A1R4JRD4"/>
<evidence type="ECO:0000256" key="3">
    <source>
        <dbReference type="ARBA" id="ARBA00022448"/>
    </source>
</evidence>
<dbReference type="Gene3D" id="1.10.1760.20">
    <property type="match status" value="1"/>
</dbReference>
<evidence type="ECO:0000313" key="10">
    <source>
        <dbReference type="EMBL" id="SJN34542.1"/>
    </source>
</evidence>
<dbReference type="PIRSF" id="PIRSF037778">
    <property type="entry name" value="UCP037778_transp_RibU"/>
    <property type="match status" value="1"/>
</dbReference>
<feature type="transmembrane region" description="Helical" evidence="9">
    <location>
        <begin position="83"/>
        <end position="100"/>
    </location>
</feature>
<evidence type="ECO:0000313" key="11">
    <source>
        <dbReference type="Proteomes" id="UP000195611"/>
    </source>
</evidence>
<dbReference type="GeneID" id="96911517"/>
<evidence type="ECO:0000256" key="7">
    <source>
        <dbReference type="ARBA" id="ARBA00023136"/>
    </source>
</evidence>
<dbReference type="GO" id="GO:0005886">
    <property type="term" value="C:plasma membrane"/>
    <property type="evidence" value="ECO:0007669"/>
    <property type="project" value="UniProtKB-SubCell"/>
</dbReference>
<evidence type="ECO:0000256" key="4">
    <source>
        <dbReference type="ARBA" id="ARBA00022475"/>
    </source>
</evidence>
<evidence type="ECO:0000256" key="9">
    <source>
        <dbReference type="SAM" id="Phobius"/>
    </source>
</evidence>
<reference evidence="10 11" key="1">
    <citation type="submission" date="2017-02" db="EMBL/GenBank/DDBJ databases">
        <authorList>
            <person name="Peterson S.W."/>
        </authorList>
    </citation>
    <scope>NUCLEOTIDE SEQUENCE [LARGE SCALE GENOMIC DNA]</scope>
    <source>
        <strain evidence="10 11">42ea</strain>
    </source>
</reference>
<feature type="transmembrane region" description="Helical" evidence="9">
    <location>
        <begin position="152"/>
        <end position="175"/>
    </location>
</feature>
<evidence type="ECO:0000256" key="8">
    <source>
        <dbReference type="PIRNR" id="PIRNR037778"/>
    </source>
</evidence>
<protein>
    <recommendedName>
        <fullName evidence="8">Riboflavin transporter</fullName>
    </recommendedName>
</protein>
<evidence type="ECO:0000256" key="2">
    <source>
        <dbReference type="ARBA" id="ARBA00005540"/>
    </source>
</evidence>
<keyword evidence="5 9" id="KW-0812">Transmembrane</keyword>
<evidence type="ECO:0000256" key="6">
    <source>
        <dbReference type="ARBA" id="ARBA00022989"/>
    </source>
</evidence>
<dbReference type="GO" id="GO:0032217">
    <property type="term" value="F:riboflavin transmembrane transporter activity"/>
    <property type="evidence" value="ECO:0007669"/>
    <property type="project" value="UniProtKB-UniRule"/>
</dbReference>
<feature type="transmembrane region" description="Helical" evidence="9">
    <location>
        <begin position="43"/>
        <end position="63"/>
    </location>
</feature>
<keyword evidence="4 8" id="KW-1003">Cell membrane</keyword>
<keyword evidence="7 8" id="KW-0472">Membrane</keyword>
<dbReference type="EMBL" id="FUKW01000092">
    <property type="protein sequence ID" value="SJN34542.1"/>
    <property type="molecule type" value="Genomic_DNA"/>
</dbReference>